<protein>
    <submittedName>
        <fullName evidence="2">Putative glycosyltransferase EpsE</fullName>
        <ecNumber evidence="2">2.4.-.-</ecNumber>
    </submittedName>
</protein>
<evidence type="ECO:0000313" key="3">
    <source>
        <dbReference type="Proteomes" id="UP000193224"/>
    </source>
</evidence>
<dbReference type="PANTHER" id="PTHR43685">
    <property type="entry name" value="GLYCOSYLTRANSFERASE"/>
    <property type="match status" value="1"/>
</dbReference>
<organism evidence="2 3">
    <name type="scientific">Roseovarius aestuarii</name>
    <dbReference type="NCBI Taxonomy" id="475083"/>
    <lineage>
        <taxon>Bacteria</taxon>
        <taxon>Pseudomonadati</taxon>
        <taxon>Pseudomonadota</taxon>
        <taxon>Alphaproteobacteria</taxon>
        <taxon>Rhodobacterales</taxon>
        <taxon>Roseobacteraceae</taxon>
        <taxon>Roseovarius</taxon>
    </lineage>
</organism>
<dbReference type="EC" id="2.4.-.-" evidence="2"/>
<dbReference type="OrthoDB" id="9807795at2"/>
<dbReference type="RefSeq" id="WP_085798687.1">
    <property type="nucleotide sequence ID" value="NZ_FWXB01000001.1"/>
</dbReference>
<dbReference type="Gene3D" id="3.90.550.10">
    <property type="entry name" value="Spore Coat Polysaccharide Biosynthesis Protein SpsA, Chain A"/>
    <property type="match status" value="1"/>
</dbReference>
<keyword evidence="2" id="KW-0808">Transferase</keyword>
<proteinExistence type="predicted"/>
<name>A0A1X7BMA5_9RHOB</name>
<dbReference type="SUPFAM" id="SSF53448">
    <property type="entry name" value="Nucleotide-diphospho-sugar transferases"/>
    <property type="match status" value="1"/>
</dbReference>
<dbReference type="Pfam" id="PF00535">
    <property type="entry name" value="Glycos_transf_2"/>
    <property type="match status" value="1"/>
</dbReference>
<keyword evidence="3" id="KW-1185">Reference proteome</keyword>
<reference evidence="2 3" key="1">
    <citation type="submission" date="2017-03" db="EMBL/GenBank/DDBJ databases">
        <authorList>
            <person name="Afonso C.L."/>
            <person name="Miller P.J."/>
            <person name="Scott M.A."/>
            <person name="Spackman E."/>
            <person name="Goraichik I."/>
            <person name="Dimitrov K.M."/>
            <person name="Suarez D.L."/>
            <person name="Swayne D.E."/>
        </authorList>
    </citation>
    <scope>NUCLEOTIDE SEQUENCE [LARGE SCALE GENOMIC DNA]</scope>
    <source>
        <strain evidence="2 3">CECT 7745</strain>
    </source>
</reference>
<dbReference type="PANTHER" id="PTHR43685:SF11">
    <property type="entry name" value="GLYCOSYLTRANSFERASE TAGX-RELATED"/>
    <property type="match status" value="1"/>
</dbReference>
<evidence type="ECO:0000259" key="1">
    <source>
        <dbReference type="Pfam" id="PF00535"/>
    </source>
</evidence>
<dbReference type="GO" id="GO:0016757">
    <property type="term" value="F:glycosyltransferase activity"/>
    <property type="evidence" value="ECO:0007669"/>
    <property type="project" value="UniProtKB-KW"/>
</dbReference>
<sequence>MTPTAPSQLPDERPQLRYSVVILSYNQEDYIGDAIRSVLTQECFPVEILVSDDCSTDGTFHAAQRAVEGYRGPHSLHMRRNPKNMGLIAHINQIVETATGDVIIPAYGDDISLPSRVAEIAKLFEARAPLLVHSDAIAIDENGNETRSHYRKADFYRTTDALQTATSMALYLGASGAWHRELFSKYGPIRHPNVYEDHILGFRAALENRVAFIDKPLLKYREGVGISHQLNRERHREDAGTRRRKILDMMIATFSQRLADAATHGMSANHAVMKKLLRAKRKAELRRACYGGIGRMVAGNLSTPGAALSAAAAEGLRIIRRR</sequence>
<feature type="domain" description="Glycosyltransferase 2-like" evidence="1">
    <location>
        <begin position="19"/>
        <end position="186"/>
    </location>
</feature>
<dbReference type="InterPro" id="IPR029044">
    <property type="entry name" value="Nucleotide-diphossugar_trans"/>
</dbReference>
<evidence type="ECO:0000313" key="2">
    <source>
        <dbReference type="EMBL" id="SMC10756.1"/>
    </source>
</evidence>
<accession>A0A1X7BMA5</accession>
<dbReference type="EMBL" id="FWXB01000001">
    <property type="protein sequence ID" value="SMC10756.1"/>
    <property type="molecule type" value="Genomic_DNA"/>
</dbReference>
<dbReference type="AlphaFoldDB" id="A0A1X7BMA5"/>
<dbReference type="InterPro" id="IPR001173">
    <property type="entry name" value="Glyco_trans_2-like"/>
</dbReference>
<dbReference type="InterPro" id="IPR050834">
    <property type="entry name" value="Glycosyltransf_2"/>
</dbReference>
<dbReference type="Proteomes" id="UP000193224">
    <property type="component" value="Unassembled WGS sequence"/>
</dbReference>
<gene>
    <name evidence="2" type="primary">epsE_2</name>
    <name evidence="2" type="ORF">ROA7745_00563</name>
</gene>
<keyword evidence="2" id="KW-0328">Glycosyltransferase</keyword>